<sequence length="95" mass="9936">MSDMIQAAVAMLTERGTVFPDGVAKFVLPGHGAFVLDPQGVRAGDDPADITLTAEAEVFRALFEGTLKPMPAYLSGKLQIEGSMGLAMKLAQALA</sequence>
<comment type="caution">
    <text evidence="2">The sequence shown here is derived from an EMBL/GenBank/DDBJ whole genome shotgun (WGS) entry which is preliminary data.</text>
</comment>
<evidence type="ECO:0000313" key="3">
    <source>
        <dbReference type="Proteomes" id="UP000638981"/>
    </source>
</evidence>
<name>A0A918WQ76_9RHOB</name>
<keyword evidence="3" id="KW-1185">Reference proteome</keyword>
<evidence type="ECO:0000313" key="2">
    <source>
        <dbReference type="EMBL" id="GHC66907.1"/>
    </source>
</evidence>
<dbReference type="SUPFAM" id="SSF55718">
    <property type="entry name" value="SCP-like"/>
    <property type="match status" value="1"/>
</dbReference>
<dbReference type="InterPro" id="IPR036527">
    <property type="entry name" value="SCP2_sterol-bd_dom_sf"/>
</dbReference>
<accession>A0A918WQ76</accession>
<reference evidence="2" key="2">
    <citation type="submission" date="2020-09" db="EMBL/GenBank/DDBJ databases">
        <authorList>
            <person name="Sun Q."/>
            <person name="Kim S."/>
        </authorList>
    </citation>
    <scope>NUCLEOTIDE SEQUENCE</scope>
    <source>
        <strain evidence="2">KCTC 23310</strain>
    </source>
</reference>
<dbReference type="Pfam" id="PF02036">
    <property type="entry name" value="SCP2"/>
    <property type="match status" value="1"/>
</dbReference>
<dbReference type="InterPro" id="IPR003033">
    <property type="entry name" value="SCP2_sterol-bd_dom"/>
</dbReference>
<dbReference type="Gene3D" id="3.30.1050.10">
    <property type="entry name" value="SCP2 sterol-binding domain"/>
    <property type="match status" value="1"/>
</dbReference>
<dbReference type="RefSeq" id="WP_189413446.1">
    <property type="nucleotide sequence ID" value="NZ_BMYJ01000015.1"/>
</dbReference>
<evidence type="ECO:0000259" key="1">
    <source>
        <dbReference type="Pfam" id="PF02036"/>
    </source>
</evidence>
<protein>
    <recommendedName>
        <fullName evidence="1">SCP2 domain-containing protein</fullName>
    </recommendedName>
</protein>
<feature type="domain" description="SCP2" evidence="1">
    <location>
        <begin position="26"/>
        <end position="94"/>
    </location>
</feature>
<organism evidence="2 3">
    <name type="scientific">Neogemmobacter tilapiae</name>
    <dbReference type="NCBI Taxonomy" id="875041"/>
    <lineage>
        <taxon>Bacteria</taxon>
        <taxon>Pseudomonadati</taxon>
        <taxon>Pseudomonadota</taxon>
        <taxon>Alphaproteobacteria</taxon>
        <taxon>Rhodobacterales</taxon>
        <taxon>Paracoccaceae</taxon>
        <taxon>Neogemmobacter</taxon>
    </lineage>
</organism>
<dbReference type="AlphaFoldDB" id="A0A918WQ76"/>
<dbReference type="EMBL" id="BMYJ01000015">
    <property type="protein sequence ID" value="GHC66907.1"/>
    <property type="molecule type" value="Genomic_DNA"/>
</dbReference>
<proteinExistence type="predicted"/>
<gene>
    <name evidence="2" type="ORF">GCM10007315_34730</name>
</gene>
<reference evidence="2" key="1">
    <citation type="journal article" date="2014" name="Int. J. Syst. Evol. Microbiol.">
        <title>Complete genome sequence of Corynebacterium casei LMG S-19264T (=DSM 44701T), isolated from a smear-ripened cheese.</title>
        <authorList>
            <consortium name="US DOE Joint Genome Institute (JGI-PGF)"/>
            <person name="Walter F."/>
            <person name="Albersmeier A."/>
            <person name="Kalinowski J."/>
            <person name="Ruckert C."/>
        </authorList>
    </citation>
    <scope>NUCLEOTIDE SEQUENCE</scope>
    <source>
        <strain evidence="2">KCTC 23310</strain>
    </source>
</reference>
<dbReference type="Proteomes" id="UP000638981">
    <property type="component" value="Unassembled WGS sequence"/>
</dbReference>